<dbReference type="SUPFAM" id="SSF52402">
    <property type="entry name" value="Adenine nucleotide alpha hydrolases-like"/>
    <property type="match status" value="1"/>
</dbReference>
<sequence>MNIIVLLSAGRDPQSGTPRPVPVELQAIALALALATHLAPTTTITGLHAGEPDPSVLDALGHGLTTLTLLRTNPADDPLATLAAEIDRARPDLILAGRRGRGGTDSGLLPYRLARARAMPIAADAIAIEPDGNDLAILQSLPRGARRRLTLARPAIVTIHEAAPPARTFAFRARRSGTIHEKPGIPAPSPTDNHEIRPYRQRPRLIAETTQPTTAGHLMLAPTPETAAAAVLAYVEQFRGR</sequence>
<evidence type="ECO:0000259" key="2">
    <source>
        <dbReference type="Pfam" id="PF01012"/>
    </source>
</evidence>
<dbReference type="AlphaFoldDB" id="A0A8G2CKR7"/>
<dbReference type="InterPro" id="IPR014729">
    <property type="entry name" value="Rossmann-like_a/b/a_fold"/>
</dbReference>
<feature type="domain" description="Electron transfer flavoprotein alpha/beta-subunit N-terminal" evidence="2">
    <location>
        <begin position="22"/>
        <end position="178"/>
    </location>
</feature>
<name>A0A8G2CKR7_ACIRU</name>
<dbReference type="InterPro" id="IPR014730">
    <property type="entry name" value="ETF_a/b_N"/>
</dbReference>
<reference evidence="3 4" key="1">
    <citation type="submission" date="2017-01" db="EMBL/GenBank/DDBJ databases">
        <authorList>
            <person name="Varghese N."/>
            <person name="Submissions S."/>
        </authorList>
    </citation>
    <scope>NUCLEOTIDE SEQUENCE [LARGE SCALE GENOMIC DNA]</scope>
    <source>
        <strain evidence="3 4">ATCC 35905</strain>
    </source>
</reference>
<evidence type="ECO:0000313" key="4">
    <source>
        <dbReference type="Proteomes" id="UP000186308"/>
    </source>
</evidence>
<keyword evidence="1" id="KW-0249">Electron transport</keyword>
<accession>A0A8G2CKR7</accession>
<dbReference type="Pfam" id="PF01012">
    <property type="entry name" value="ETF"/>
    <property type="match status" value="1"/>
</dbReference>
<evidence type="ECO:0000256" key="1">
    <source>
        <dbReference type="ARBA" id="ARBA00022982"/>
    </source>
</evidence>
<evidence type="ECO:0000313" key="3">
    <source>
        <dbReference type="EMBL" id="SIQ83885.1"/>
    </source>
</evidence>
<protein>
    <submittedName>
        <fullName evidence="3">Electron transfer flavoprotein beta subunit</fullName>
    </submittedName>
</protein>
<dbReference type="Gene3D" id="3.40.50.620">
    <property type="entry name" value="HUPs"/>
    <property type="match status" value="1"/>
</dbReference>
<dbReference type="OrthoDB" id="5598152at2"/>
<gene>
    <name evidence="3" type="ORF">SAMN05421828_11074</name>
</gene>
<comment type="caution">
    <text evidence="3">The sequence shown here is derived from an EMBL/GenBank/DDBJ whole genome shotgun (WGS) entry which is preliminary data.</text>
</comment>
<keyword evidence="1" id="KW-0813">Transport</keyword>
<organism evidence="3 4">
    <name type="scientific">Acidiphilium rubrum</name>
    <dbReference type="NCBI Taxonomy" id="526"/>
    <lineage>
        <taxon>Bacteria</taxon>
        <taxon>Pseudomonadati</taxon>
        <taxon>Pseudomonadota</taxon>
        <taxon>Alphaproteobacteria</taxon>
        <taxon>Acetobacterales</taxon>
        <taxon>Acidocellaceae</taxon>
        <taxon>Acidiphilium</taxon>
    </lineage>
</organism>
<keyword evidence="4" id="KW-1185">Reference proteome</keyword>
<dbReference type="RefSeq" id="WP_029313980.1">
    <property type="nucleotide sequence ID" value="NZ_FTNE01000010.1"/>
</dbReference>
<dbReference type="Proteomes" id="UP000186308">
    <property type="component" value="Unassembled WGS sequence"/>
</dbReference>
<proteinExistence type="predicted"/>
<dbReference type="EMBL" id="FTNE01000010">
    <property type="protein sequence ID" value="SIQ83885.1"/>
    <property type="molecule type" value="Genomic_DNA"/>
</dbReference>